<evidence type="ECO:0000313" key="2">
    <source>
        <dbReference type="EMBL" id="SDY21782.1"/>
    </source>
</evidence>
<feature type="signal peptide" evidence="1">
    <location>
        <begin position="1"/>
        <end position="19"/>
    </location>
</feature>
<dbReference type="RefSeq" id="WP_139255181.1">
    <property type="nucleotide sequence ID" value="NZ_FNOV01000006.1"/>
</dbReference>
<dbReference type="AlphaFoldDB" id="A0A1H3I2E4"/>
<dbReference type="Gene3D" id="2.170.130.10">
    <property type="entry name" value="TonB-dependent receptor, plug domain"/>
    <property type="match status" value="1"/>
</dbReference>
<dbReference type="EMBL" id="FNOV01000006">
    <property type="protein sequence ID" value="SDY21782.1"/>
    <property type="molecule type" value="Genomic_DNA"/>
</dbReference>
<keyword evidence="1" id="KW-0732">Signal</keyword>
<keyword evidence="3" id="KW-1185">Reference proteome</keyword>
<evidence type="ECO:0000313" key="3">
    <source>
        <dbReference type="Proteomes" id="UP000199249"/>
    </source>
</evidence>
<accession>A0A1H3I2E4</accession>
<protein>
    <recommendedName>
        <fullName evidence="4">TonB-dependent outer membrane receptor, SusC/RagA subfamily, signature region</fullName>
    </recommendedName>
</protein>
<dbReference type="Proteomes" id="UP000199249">
    <property type="component" value="Unassembled WGS sequence"/>
</dbReference>
<name>A0A1H3I2E4_9BACT</name>
<evidence type="ECO:0008006" key="4">
    <source>
        <dbReference type="Google" id="ProtNLM"/>
    </source>
</evidence>
<dbReference type="STRING" id="651662.SAMN04488069_106254"/>
<feature type="chain" id="PRO_5011592801" description="TonB-dependent outer membrane receptor, SusC/RagA subfamily, signature region" evidence="1">
    <location>
        <begin position="20"/>
        <end position="127"/>
    </location>
</feature>
<gene>
    <name evidence="2" type="ORF">SAMN04488069_106254</name>
</gene>
<proteinExistence type="predicted"/>
<evidence type="ECO:0000256" key="1">
    <source>
        <dbReference type="SAM" id="SignalP"/>
    </source>
</evidence>
<dbReference type="OrthoDB" id="886694at2"/>
<dbReference type="InterPro" id="IPR037066">
    <property type="entry name" value="Plug_dom_sf"/>
</dbReference>
<organism evidence="2 3">
    <name type="scientific">Hymenobacter psychrophilus</name>
    <dbReference type="NCBI Taxonomy" id="651662"/>
    <lineage>
        <taxon>Bacteria</taxon>
        <taxon>Pseudomonadati</taxon>
        <taxon>Bacteroidota</taxon>
        <taxon>Cytophagia</taxon>
        <taxon>Cytophagales</taxon>
        <taxon>Hymenobacteraceae</taxon>
        <taxon>Hymenobacter</taxon>
    </lineage>
</organism>
<reference evidence="3" key="1">
    <citation type="submission" date="2016-10" db="EMBL/GenBank/DDBJ databases">
        <authorList>
            <person name="Varghese N."/>
            <person name="Submissions S."/>
        </authorList>
    </citation>
    <scope>NUCLEOTIDE SEQUENCE [LARGE SCALE GENOMIC DNA]</scope>
    <source>
        <strain evidence="3">CGMCC 1.8975</strain>
    </source>
</reference>
<sequence length="127" mass="13071">MSFSLVLGAVLVTAALSLAGVARGQSQPAGAAETRAAAAPSLYFLDGQPTAKKNIDDLNRRTIASVHVVKGAEAIRIFGAAAGEGVMVVVTKRNVASAAVAEFNRRYDIRPVEAPVVATPPAPPVQH</sequence>